<name>A0A1H7PRW3_9GAMM</name>
<dbReference type="Proteomes" id="UP000199297">
    <property type="component" value="Unassembled WGS sequence"/>
</dbReference>
<evidence type="ECO:0000256" key="1">
    <source>
        <dbReference type="SAM" id="SignalP"/>
    </source>
</evidence>
<dbReference type="AlphaFoldDB" id="A0A1H7PRW3"/>
<dbReference type="EMBL" id="FOBI01000010">
    <property type="protein sequence ID" value="SEL38198.1"/>
    <property type="molecule type" value="Genomic_DNA"/>
</dbReference>
<dbReference type="InterPro" id="IPR018759">
    <property type="entry name" value="BBP2_2"/>
</dbReference>
<feature type="chain" id="PRO_5011777473" evidence="1">
    <location>
        <begin position="21"/>
        <end position="387"/>
    </location>
</feature>
<feature type="signal peptide" evidence="1">
    <location>
        <begin position="1"/>
        <end position="20"/>
    </location>
</feature>
<organism evidence="2 3">
    <name type="scientific">Colwellia chukchiensis</name>
    <dbReference type="NCBI Taxonomy" id="641665"/>
    <lineage>
        <taxon>Bacteria</taxon>
        <taxon>Pseudomonadati</taxon>
        <taxon>Pseudomonadota</taxon>
        <taxon>Gammaproteobacteria</taxon>
        <taxon>Alteromonadales</taxon>
        <taxon>Colwelliaceae</taxon>
        <taxon>Colwellia</taxon>
    </lineage>
</organism>
<dbReference type="Pfam" id="PF10082">
    <property type="entry name" value="BBP2_2"/>
    <property type="match status" value="1"/>
</dbReference>
<protein>
    <submittedName>
        <fullName evidence="2">Putative beta-barrel porin 2</fullName>
    </submittedName>
</protein>
<sequence length="387" mass="44376">MNCSRLFTICASLCAGSAVAQTELEHAFGFDLATEAGQIDNFLYQAHNPQSTTYYQLRSNLSYSYISEQSAFDFETNLTSHYFQQFQADNHTEFSLTPQYQFKFNHNQGLYLSALWHNQYHYRGTGLSQGQATLLTEGDEQVTTGVTAGYQQGSATSTARFTFDISYQASEFTSRRTNTLPLDTEITALKSSFDYLLSGKSYLALDVNYEITDYPNNPILNRDSITALMGVKWSTTAISDLSVLVGYQQLKFTQHSLADDDAIKWRFNYMWSPSDHSKVQLVSQRHFDASYRLTNSYRLTRSHQIDVEHSFTKQLSLLATVGVNYDQFISPTTRQKEDYYFTNTAIVYQFNHRLSMQLSYHYQSLTADIARFDYLHRRFGLSIAMSL</sequence>
<accession>A0A1H7PRW3</accession>
<dbReference type="RefSeq" id="WP_085284037.1">
    <property type="nucleotide sequence ID" value="NZ_FOBI01000010.1"/>
</dbReference>
<dbReference type="STRING" id="641665.GCA_002104455_02411"/>
<reference evidence="3" key="1">
    <citation type="submission" date="2016-10" db="EMBL/GenBank/DDBJ databases">
        <authorList>
            <person name="Varghese N."/>
            <person name="Submissions S."/>
        </authorList>
    </citation>
    <scope>NUCLEOTIDE SEQUENCE [LARGE SCALE GENOMIC DNA]</scope>
    <source>
        <strain evidence="3">CGMCC 1.9127</strain>
    </source>
</reference>
<gene>
    <name evidence="2" type="ORF">SAMN05216262_11011</name>
</gene>
<evidence type="ECO:0000313" key="3">
    <source>
        <dbReference type="Proteomes" id="UP000199297"/>
    </source>
</evidence>
<dbReference type="OrthoDB" id="6222545at2"/>
<keyword evidence="3" id="KW-1185">Reference proteome</keyword>
<proteinExistence type="predicted"/>
<evidence type="ECO:0000313" key="2">
    <source>
        <dbReference type="EMBL" id="SEL38198.1"/>
    </source>
</evidence>
<keyword evidence="1" id="KW-0732">Signal</keyword>